<evidence type="ECO:0000313" key="3">
    <source>
        <dbReference type="Proteomes" id="UP001501161"/>
    </source>
</evidence>
<dbReference type="Proteomes" id="UP001501161">
    <property type="component" value="Unassembled WGS sequence"/>
</dbReference>
<protein>
    <submittedName>
        <fullName evidence="2">Uncharacterized protein</fullName>
    </submittedName>
</protein>
<proteinExistence type="predicted"/>
<feature type="region of interest" description="Disordered" evidence="1">
    <location>
        <begin position="43"/>
        <end position="65"/>
    </location>
</feature>
<dbReference type="EMBL" id="BAAAMQ010000013">
    <property type="protein sequence ID" value="GAA2111072.1"/>
    <property type="molecule type" value="Genomic_DNA"/>
</dbReference>
<comment type="caution">
    <text evidence="2">The sequence shown here is derived from an EMBL/GenBank/DDBJ whole genome shotgun (WGS) entry which is preliminary data.</text>
</comment>
<reference evidence="3" key="1">
    <citation type="journal article" date="2019" name="Int. J. Syst. Evol. Microbiol.">
        <title>The Global Catalogue of Microorganisms (GCM) 10K type strain sequencing project: providing services to taxonomists for standard genome sequencing and annotation.</title>
        <authorList>
            <consortium name="The Broad Institute Genomics Platform"/>
            <consortium name="The Broad Institute Genome Sequencing Center for Infectious Disease"/>
            <person name="Wu L."/>
            <person name="Ma J."/>
        </authorList>
    </citation>
    <scope>NUCLEOTIDE SEQUENCE [LARGE SCALE GENOMIC DNA]</scope>
    <source>
        <strain evidence="3">JCM 13813</strain>
    </source>
</reference>
<organism evidence="2 3">
    <name type="scientific">Nocardioides furvisabuli</name>
    <dbReference type="NCBI Taxonomy" id="375542"/>
    <lineage>
        <taxon>Bacteria</taxon>
        <taxon>Bacillati</taxon>
        <taxon>Actinomycetota</taxon>
        <taxon>Actinomycetes</taxon>
        <taxon>Propionibacteriales</taxon>
        <taxon>Nocardioidaceae</taxon>
        <taxon>Nocardioides</taxon>
    </lineage>
</organism>
<evidence type="ECO:0000256" key="1">
    <source>
        <dbReference type="SAM" id="MobiDB-lite"/>
    </source>
</evidence>
<name>A0ABP5J5G6_9ACTN</name>
<accession>A0ABP5J5G6</accession>
<gene>
    <name evidence="2" type="ORF">GCM10009726_26930</name>
</gene>
<evidence type="ECO:0000313" key="2">
    <source>
        <dbReference type="EMBL" id="GAA2111072.1"/>
    </source>
</evidence>
<sequence length="65" mass="6943">MTPMLSALAGASWVRARVAASARVAEPRMVVRMVLFPFSQVPPRAGVHSEDAATPPEVASDRIRA</sequence>
<keyword evidence="3" id="KW-1185">Reference proteome</keyword>